<dbReference type="Pfam" id="PF04886">
    <property type="entry name" value="PT"/>
    <property type="match status" value="1"/>
</dbReference>
<name>A0ABU8CMU9_9HYPH</name>
<keyword evidence="4" id="KW-0472">Membrane</keyword>
<accession>A0ABU8CMU9</accession>
<keyword evidence="4" id="KW-1133">Transmembrane helix</keyword>
<feature type="region of interest" description="Disordered" evidence="3">
    <location>
        <begin position="44"/>
        <end position="124"/>
    </location>
</feature>
<protein>
    <submittedName>
        <fullName evidence="5">PT domain-containing protein</fullName>
    </submittedName>
</protein>
<evidence type="ECO:0000313" key="6">
    <source>
        <dbReference type="Proteomes" id="UP001531129"/>
    </source>
</evidence>
<sequence length="124" mass="12830">MVPPISEGYALKYFLLYALTCTLVGIVLLFIVLEVVPFAIDNPADQSVADSTDEPVAGPTDQSAVQPADPLVVRSTGQPVDGPAREPVVGPTGEPAARPTDQSVVGRPGEPVVRKGGRLGSPAQ</sequence>
<keyword evidence="2" id="KW-0677">Repeat</keyword>
<keyword evidence="1" id="KW-0732">Signal</keyword>
<evidence type="ECO:0000256" key="2">
    <source>
        <dbReference type="ARBA" id="ARBA00022737"/>
    </source>
</evidence>
<feature type="transmembrane region" description="Helical" evidence="4">
    <location>
        <begin position="14"/>
        <end position="33"/>
    </location>
</feature>
<dbReference type="Proteomes" id="UP001531129">
    <property type="component" value="Unassembled WGS sequence"/>
</dbReference>
<proteinExistence type="predicted"/>
<evidence type="ECO:0000256" key="3">
    <source>
        <dbReference type="SAM" id="MobiDB-lite"/>
    </source>
</evidence>
<dbReference type="InterPro" id="IPR006970">
    <property type="entry name" value="PT"/>
</dbReference>
<evidence type="ECO:0000256" key="1">
    <source>
        <dbReference type="ARBA" id="ARBA00022729"/>
    </source>
</evidence>
<evidence type="ECO:0000256" key="4">
    <source>
        <dbReference type="SAM" id="Phobius"/>
    </source>
</evidence>
<dbReference type="RefSeq" id="WP_335913443.1">
    <property type="nucleotide sequence ID" value="NZ_JBAMYB010000008.1"/>
</dbReference>
<keyword evidence="4" id="KW-0812">Transmembrane</keyword>
<keyword evidence="6" id="KW-1185">Reference proteome</keyword>
<evidence type="ECO:0000313" key="5">
    <source>
        <dbReference type="EMBL" id="MEI1249324.1"/>
    </source>
</evidence>
<dbReference type="EMBL" id="JBAMYC010000008">
    <property type="protein sequence ID" value="MEI1249324.1"/>
    <property type="molecule type" value="Genomic_DNA"/>
</dbReference>
<comment type="caution">
    <text evidence="5">The sequence shown here is derived from an EMBL/GenBank/DDBJ whole genome shotgun (WGS) entry which is preliminary data.</text>
</comment>
<reference evidence="5 6" key="1">
    <citation type="submission" date="2024-01" db="EMBL/GenBank/DDBJ databases">
        <title>Draft genome sequences of three bacterial strains isolated from Acacia saligna represent a potential new species within the genus Rhizobium.</title>
        <authorList>
            <person name="Tambong J.T."/>
            <person name="Mnasri B."/>
        </authorList>
    </citation>
    <scope>NUCLEOTIDE SEQUENCE [LARGE SCALE GENOMIC DNA]</scope>
    <source>
        <strain evidence="5 6">1AS12I</strain>
    </source>
</reference>
<gene>
    <name evidence="5" type="ORF">V8Q02_15165</name>
</gene>
<organism evidence="5 6">
    <name type="scientific">Rhizobium aouanii</name>
    <dbReference type="NCBI Taxonomy" id="3118145"/>
    <lineage>
        <taxon>Bacteria</taxon>
        <taxon>Pseudomonadati</taxon>
        <taxon>Pseudomonadota</taxon>
        <taxon>Alphaproteobacteria</taxon>
        <taxon>Hyphomicrobiales</taxon>
        <taxon>Rhizobiaceae</taxon>
        <taxon>Rhizobium/Agrobacterium group</taxon>
        <taxon>Rhizobium</taxon>
    </lineage>
</organism>